<dbReference type="EMBL" id="JAAKFY010000002">
    <property type="protein sequence ID" value="KAF3859830.1"/>
    <property type="molecule type" value="Genomic_DNA"/>
</dbReference>
<comment type="caution">
    <text evidence="3">The sequence shown here is derived from an EMBL/GenBank/DDBJ whole genome shotgun (WGS) entry which is preliminary data.</text>
</comment>
<evidence type="ECO:0000259" key="2">
    <source>
        <dbReference type="Pfam" id="PF24764"/>
    </source>
</evidence>
<proteinExistence type="predicted"/>
<dbReference type="AlphaFoldDB" id="A0A7J5ZE12"/>
<dbReference type="Pfam" id="PF24764">
    <property type="entry name" value="rva_4"/>
    <property type="match status" value="1"/>
</dbReference>
<feature type="region of interest" description="Disordered" evidence="1">
    <location>
        <begin position="470"/>
        <end position="508"/>
    </location>
</feature>
<sequence>MSSSFIDGIVFELNKVNETECIPMMMWSNPIRKFAVDQEMALFRSLSGQVDMPQDVINALTELSRLVNIEDISNQTPHQVAVMQGEMGRPKYVVCPQQLQGLIEDLSLPVSAIAKLLDVSEKTVKRRMQENGLSIKQSYSTLTDDELDNLVRSVKARTPHVGYRMMKGILKAMGHRVQWKRVSSSMHHVDSVGVLTRMARMGIERLWRDVWMAVSNVHYEVLHSLEDEGVLDPSDSIALFCAQHGPRGWNPKPHQVCIGCYRARRRQRRQQPSSDSQQAAMGSELVSQVSSVQAGARPGRRHGSHRRRRAPTSHGCVNRPAPIRLDHHIFSKGEWRRARLSDHPRALITISMDMPVGLRVGTSNRGSADGARISAVADTGAQSDLWSLEEFLACGFARDDLRPVSLSAANRSPIAIEGAFFARLSTTCSGGRVTSCRSMVYVSSSVRAMYLSYESLLNLSLLPVNFPSDDVAGGPKDRRSPDTADTPDQPLSVNATRSTNGGCVGPDPATRLWALPPAPADEASPDLTVPTGAFLGAPLTVPQSPPALPQPTRPGRPSLLTACSHICSPLPDLSLRRFVLLCGALRHSSPAQTPLNAGFHRLCVCSGHRAKPASGAAISPFNLFVSKESSI</sequence>
<feature type="region of interest" description="Disordered" evidence="1">
    <location>
        <begin position="268"/>
        <end position="318"/>
    </location>
</feature>
<accession>A0A7J5ZE12</accession>
<reference evidence="3 4" key="1">
    <citation type="submission" date="2020-03" db="EMBL/GenBank/DDBJ databases">
        <title>Dissostichus mawsoni Genome sequencing and assembly.</title>
        <authorList>
            <person name="Park H."/>
        </authorList>
    </citation>
    <scope>NUCLEOTIDE SEQUENCE [LARGE SCALE GENOMIC DNA]</scope>
    <source>
        <strain evidence="3">DM0001</strain>
        <tissue evidence="3">Muscle</tissue>
    </source>
</reference>
<organism evidence="3 4">
    <name type="scientific">Dissostichus mawsoni</name>
    <name type="common">Antarctic cod</name>
    <dbReference type="NCBI Taxonomy" id="36200"/>
    <lineage>
        <taxon>Eukaryota</taxon>
        <taxon>Metazoa</taxon>
        <taxon>Chordata</taxon>
        <taxon>Craniata</taxon>
        <taxon>Vertebrata</taxon>
        <taxon>Euteleostomi</taxon>
        <taxon>Actinopterygii</taxon>
        <taxon>Neopterygii</taxon>
        <taxon>Teleostei</taxon>
        <taxon>Neoteleostei</taxon>
        <taxon>Acanthomorphata</taxon>
        <taxon>Eupercaria</taxon>
        <taxon>Perciformes</taxon>
        <taxon>Notothenioidei</taxon>
        <taxon>Nototheniidae</taxon>
        <taxon>Dissostichus</taxon>
    </lineage>
</organism>
<feature type="compositionally biased region" description="Polar residues" evidence="1">
    <location>
        <begin position="489"/>
        <end position="501"/>
    </location>
</feature>
<protein>
    <recommendedName>
        <fullName evidence="2">Integrase core domain-containing protein</fullName>
    </recommendedName>
</protein>
<dbReference type="PANTHER" id="PTHR46791">
    <property type="entry name" value="EXPRESSED PROTEIN"/>
    <property type="match status" value="1"/>
</dbReference>
<dbReference type="InterPro" id="IPR058913">
    <property type="entry name" value="Integrase_dom_put"/>
</dbReference>
<dbReference type="OrthoDB" id="2686689at2759"/>
<evidence type="ECO:0000313" key="3">
    <source>
        <dbReference type="EMBL" id="KAF3859830.1"/>
    </source>
</evidence>
<dbReference type="PANTHER" id="PTHR46791:SF11">
    <property type="entry name" value="INTEGRASE CATALYTIC DOMAIN-CONTAINING PROTEIN"/>
    <property type="match status" value="1"/>
</dbReference>
<keyword evidence="4" id="KW-1185">Reference proteome</keyword>
<evidence type="ECO:0000256" key="1">
    <source>
        <dbReference type="SAM" id="MobiDB-lite"/>
    </source>
</evidence>
<gene>
    <name evidence="3" type="ORF">F7725_000085</name>
</gene>
<dbReference type="Proteomes" id="UP000518266">
    <property type="component" value="Unassembled WGS sequence"/>
</dbReference>
<name>A0A7J5ZE12_DISMA</name>
<evidence type="ECO:0000313" key="4">
    <source>
        <dbReference type="Proteomes" id="UP000518266"/>
    </source>
</evidence>
<feature type="domain" description="Integrase core" evidence="2">
    <location>
        <begin position="202"/>
        <end position="242"/>
    </location>
</feature>
<feature type="compositionally biased region" description="Low complexity" evidence="1">
    <location>
        <begin position="270"/>
        <end position="280"/>
    </location>
</feature>
<feature type="compositionally biased region" description="Basic residues" evidence="1">
    <location>
        <begin position="298"/>
        <end position="311"/>
    </location>
</feature>